<dbReference type="NCBIfam" id="TIGR01726">
    <property type="entry name" value="HEQRo_perm_3TM"/>
    <property type="match status" value="1"/>
</dbReference>
<organism evidence="11 12">
    <name type="scientific">Hyalangium minutum</name>
    <dbReference type="NCBI Taxonomy" id="394096"/>
    <lineage>
        <taxon>Bacteria</taxon>
        <taxon>Pseudomonadati</taxon>
        <taxon>Myxococcota</taxon>
        <taxon>Myxococcia</taxon>
        <taxon>Myxococcales</taxon>
        <taxon>Cystobacterineae</taxon>
        <taxon>Archangiaceae</taxon>
        <taxon>Hyalangium</taxon>
    </lineage>
</organism>
<keyword evidence="6" id="KW-0029">Amino-acid transport</keyword>
<dbReference type="InterPro" id="IPR000515">
    <property type="entry name" value="MetI-like"/>
</dbReference>
<dbReference type="PANTHER" id="PTHR30614:SF0">
    <property type="entry name" value="L-CYSTINE TRANSPORT SYSTEM PERMEASE PROTEIN TCYL"/>
    <property type="match status" value="1"/>
</dbReference>
<dbReference type="Gene3D" id="3.40.190.10">
    <property type="entry name" value="Periplasmic binding protein-like II"/>
    <property type="match status" value="2"/>
</dbReference>
<name>A0A085WXU0_9BACT</name>
<keyword evidence="4" id="KW-1003">Cell membrane</keyword>
<dbReference type="Pfam" id="PF00497">
    <property type="entry name" value="SBP_bac_3"/>
    <property type="match status" value="1"/>
</dbReference>
<reference evidence="11 12" key="1">
    <citation type="submission" date="2014-04" db="EMBL/GenBank/DDBJ databases">
        <title>Genome assembly of Hyalangium minutum DSM 14724.</title>
        <authorList>
            <person name="Sharma G."/>
            <person name="Subramanian S."/>
        </authorList>
    </citation>
    <scope>NUCLEOTIDE SEQUENCE [LARGE SCALE GENOMIC DNA]</scope>
    <source>
        <strain evidence="11 12">DSM 14724</strain>
    </source>
</reference>
<feature type="transmembrane region" description="Helical" evidence="9">
    <location>
        <begin position="298"/>
        <end position="326"/>
    </location>
</feature>
<dbReference type="SUPFAM" id="SSF161098">
    <property type="entry name" value="MetI-like"/>
    <property type="match status" value="1"/>
</dbReference>
<evidence type="ECO:0000313" key="12">
    <source>
        <dbReference type="Proteomes" id="UP000028725"/>
    </source>
</evidence>
<dbReference type="Proteomes" id="UP000028725">
    <property type="component" value="Unassembled WGS sequence"/>
</dbReference>
<keyword evidence="7 9" id="KW-1133">Transmembrane helix</keyword>
<evidence type="ECO:0000256" key="9">
    <source>
        <dbReference type="RuleBase" id="RU363032"/>
    </source>
</evidence>
<keyword evidence="3 9" id="KW-0813">Transport</keyword>
<proteinExistence type="inferred from homology"/>
<comment type="caution">
    <text evidence="11">The sequence shown here is derived from an EMBL/GenBank/DDBJ whole genome shotgun (WGS) entry which is preliminary data.</text>
</comment>
<dbReference type="Gene3D" id="1.10.3720.10">
    <property type="entry name" value="MetI-like"/>
    <property type="match status" value="1"/>
</dbReference>
<dbReference type="InterPro" id="IPR001638">
    <property type="entry name" value="Solute-binding_3/MltF_N"/>
</dbReference>
<gene>
    <name evidence="11" type="ORF">DB31_0766</name>
</gene>
<accession>A0A085WXU0</accession>
<feature type="domain" description="ABC transmembrane type-1" evidence="10">
    <location>
        <begin position="305"/>
        <end position="492"/>
    </location>
</feature>
<dbReference type="SMART" id="SM00062">
    <property type="entry name" value="PBPb"/>
    <property type="match status" value="1"/>
</dbReference>
<dbReference type="EMBL" id="JMCB01000001">
    <property type="protein sequence ID" value="KFE72503.1"/>
    <property type="molecule type" value="Genomic_DNA"/>
</dbReference>
<comment type="similarity">
    <text evidence="2">Belongs to the binding-protein-dependent transport system permease family. HisMQ subfamily.</text>
</comment>
<dbReference type="STRING" id="394096.DB31_0766"/>
<dbReference type="AlphaFoldDB" id="A0A085WXU0"/>
<dbReference type="Pfam" id="PF00528">
    <property type="entry name" value="BPD_transp_1"/>
    <property type="match status" value="1"/>
</dbReference>
<keyword evidence="8 9" id="KW-0472">Membrane</keyword>
<evidence type="ECO:0000256" key="8">
    <source>
        <dbReference type="ARBA" id="ARBA00023136"/>
    </source>
</evidence>
<protein>
    <submittedName>
        <fullName evidence="11">Amino acid ABC transporter binding protein and permease protein</fullName>
    </submittedName>
</protein>
<dbReference type="InterPro" id="IPR043429">
    <property type="entry name" value="ArtM/GltK/GlnP/TcyL/YhdX-like"/>
</dbReference>
<dbReference type="PROSITE" id="PS50928">
    <property type="entry name" value="ABC_TM1"/>
    <property type="match status" value="1"/>
</dbReference>
<dbReference type="SUPFAM" id="SSF53850">
    <property type="entry name" value="Periplasmic binding protein-like II"/>
    <property type="match status" value="1"/>
</dbReference>
<dbReference type="GO" id="GO:0006865">
    <property type="term" value="P:amino acid transport"/>
    <property type="evidence" value="ECO:0007669"/>
    <property type="project" value="UniProtKB-KW"/>
</dbReference>
<feature type="transmembrane region" description="Helical" evidence="9">
    <location>
        <begin position="470"/>
        <end position="488"/>
    </location>
</feature>
<evidence type="ECO:0000256" key="7">
    <source>
        <dbReference type="ARBA" id="ARBA00022989"/>
    </source>
</evidence>
<dbReference type="CDD" id="cd13530">
    <property type="entry name" value="PBP2_peptides_like"/>
    <property type="match status" value="1"/>
</dbReference>
<evidence type="ECO:0000259" key="10">
    <source>
        <dbReference type="PROSITE" id="PS50928"/>
    </source>
</evidence>
<dbReference type="GO" id="GO:0043190">
    <property type="term" value="C:ATP-binding cassette (ABC) transporter complex"/>
    <property type="evidence" value="ECO:0007669"/>
    <property type="project" value="InterPro"/>
</dbReference>
<evidence type="ECO:0000256" key="5">
    <source>
        <dbReference type="ARBA" id="ARBA00022692"/>
    </source>
</evidence>
<evidence type="ECO:0000256" key="3">
    <source>
        <dbReference type="ARBA" id="ARBA00022448"/>
    </source>
</evidence>
<dbReference type="CDD" id="cd06261">
    <property type="entry name" value="TM_PBP2"/>
    <property type="match status" value="1"/>
</dbReference>
<keyword evidence="5 9" id="KW-0812">Transmembrane</keyword>
<evidence type="ECO:0000256" key="2">
    <source>
        <dbReference type="ARBA" id="ARBA00010072"/>
    </source>
</evidence>
<dbReference type="InterPro" id="IPR010065">
    <property type="entry name" value="AA_ABC_transptr_permease_3TM"/>
</dbReference>
<evidence type="ECO:0000256" key="4">
    <source>
        <dbReference type="ARBA" id="ARBA00022475"/>
    </source>
</evidence>
<dbReference type="PATRIC" id="fig|394096.3.peg.758"/>
<dbReference type="GO" id="GO:0022857">
    <property type="term" value="F:transmembrane transporter activity"/>
    <property type="evidence" value="ECO:0007669"/>
    <property type="project" value="InterPro"/>
</dbReference>
<evidence type="ECO:0000313" key="11">
    <source>
        <dbReference type="EMBL" id="KFE72503.1"/>
    </source>
</evidence>
<evidence type="ECO:0000256" key="6">
    <source>
        <dbReference type="ARBA" id="ARBA00022970"/>
    </source>
</evidence>
<evidence type="ECO:0000256" key="1">
    <source>
        <dbReference type="ARBA" id="ARBA00004429"/>
    </source>
</evidence>
<keyword evidence="12" id="KW-1185">Reference proteome</keyword>
<dbReference type="PANTHER" id="PTHR30614">
    <property type="entry name" value="MEMBRANE COMPONENT OF AMINO ACID ABC TRANSPORTER"/>
    <property type="match status" value="1"/>
</dbReference>
<comment type="subcellular location">
    <subcellularLocation>
        <location evidence="1">Cell inner membrane</location>
        <topology evidence="1">Multi-pass membrane protein</topology>
    </subcellularLocation>
    <subcellularLocation>
        <location evidence="9">Cell membrane</location>
        <topology evidence="9">Multi-pass membrane protein</topology>
    </subcellularLocation>
</comment>
<sequence>MTGEPPPRPRRSSALASAFLALVALMELTACGQKEGSGLERVQRAGVLRWGADAQGGEPYAMEDPEHPGQYRGFEVELADALARELGVRAEFVQNDWSSLIPTLERGGSFDVALNGIEVTPARTGRVLFTRPYYLFQLRLMVRQGDSSITGLEALRGLRVGTLSNSQAWEMLLRTGAQAVPYEGVQEPYIDLEQGRLDAVLMDDIIAQQYGMTRPGLRVVGDVGEGYYAIAVRPGEDDLRQALDDALGRIARSGELREILRRWNIDNAAEQRMVEWTEAQSRELFSQTVTAHMGWSQILLFLQAALVTLLVSVGAMVLAIPLGMLLALGRLYGPRWLGGLTTAYVELLRGTPVLLQLYVLYYGLAAVLRLDPLSAAILGLGLNYAAYEAEVYRAGILAVPKGQLEAALALGMPTPLALRRVVIPQAFRVALPGVTNDFIALLKDSSLVSVISVVELTKRMTITAVDVRSWLLPGALCAALYLAMSYPLSRLARTLEAKLERA</sequence>
<dbReference type="InterPro" id="IPR035906">
    <property type="entry name" value="MetI-like_sf"/>
</dbReference>